<name>A0ABQ4Y943_9ASTR</name>
<sequence length="113" mass="13909">MSLPTRKKYRWGIVVPTRLKRYTDPATGLRMKQTNRKFRIPIYLYPCRAEEKLIMRKFEGKWIMKKEMRMISKDGTISEFPGYTSSKEEEDEEEEEEEERKSQKRRDRKRRQK</sequence>
<accession>A0ABQ4Y943</accession>
<gene>
    <name evidence="2" type="ORF">Tco_0706736</name>
</gene>
<feature type="region of interest" description="Disordered" evidence="1">
    <location>
        <begin position="74"/>
        <end position="113"/>
    </location>
</feature>
<evidence type="ECO:0000313" key="3">
    <source>
        <dbReference type="Proteomes" id="UP001151760"/>
    </source>
</evidence>
<organism evidence="2 3">
    <name type="scientific">Tanacetum coccineum</name>
    <dbReference type="NCBI Taxonomy" id="301880"/>
    <lineage>
        <taxon>Eukaryota</taxon>
        <taxon>Viridiplantae</taxon>
        <taxon>Streptophyta</taxon>
        <taxon>Embryophyta</taxon>
        <taxon>Tracheophyta</taxon>
        <taxon>Spermatophyta</taxon>
        <taxon>Magnoliopsida</taxon>
        <taxon>eudicotyledons</taxon>
        <taxon>Gunneridae</taxon>
        <taxon>Pentapetalae</taxon>
        <taxon>asterids</taxon>
        <taxon>campanulids</taxon>
        <taxon>Asterales</taxon>
        <taxon>Asteraceae</taxon>
        <taxon>Asteroideae</taxon>
        <taxon>Anthemideae</taxon>
        <taxon>Anthemidinae</taxon>
        <taxon>Tanacetum</taxon>
    </lineage>
</organism>
<reference evidence="2" key="2">
    <citation type="submission" date="2022-01" db="EMBL/GenBank/DDBJ databases">
        <authorList>
            <person name="Yamashiro T."/>
            <person name="Shiraishi A."/>
            <person name="Satake H."/>
            <person name="Nakayama K."/>
        </authorList>
    </citation>
    <scope>NUCLEOTIDE SEQUENCE</scope>
</reference>
<reference evidence="2" key="1">
    <citation type="journal article" date="2022" name="Int. J. Mol. Sci.">
        <title>Draft Genome of Tanacetum Coccineum: Genomic Comparison of Closely Related Tanacetum-Family Plants.</title>
        <authorList>
            <person name="Yamashiro T."/>
            <person name="Shiraishi A."/>
            <person name="Nakayama K."/>
            <person name="Satake H."/>
        </authorList>
    </citation>
    <scope>NUCLEOTIDE SEQUENCE</scope>
</reference>
<dbReference type="Proteomes" id="UP001151760">
    <property type="component" value="Unassembled WGS sequence"/>
</dbReference>
<feature type="compositionally biased region" description="Basic residues" evidence="1">
    <location>
        <begin position="102"/>
        <end position="113"/>
    </location>
</feature>
<protein>
    <submittedName>
        <fullName evidence="2">Uncharacterized protein</fullName>
    </submittedName>
</protein>
<evidence type="ECO:0000256" key="1">
    <source>
        <dbReference type="SAM" id="MobiDB-lite"/>
    </source>
</evidence>
<proteinExistence type="predicted"/>
<dbReference type="EMBL" id="BQNB010010190">
    <property type="protein sequence ID" value="GJS73895.1"/>
    <property type="molecule type" value="Genomic_DNA"/>
</dbReference>
<keyword evidence="3" id="KW-1185">Reference proteome</keyword>
<comment type="caution">
    <text evidence="2">The sequence shown here is derived from an EMBL/GenBank/DDBJ whole genome shotgun (WGS) entry which is preliminary data.</text>
</comment>
<evidence type="ECO:0000313" key="2">
    <source>
        <dbReference type="EMBL" id="GJS73895.1"/>
    </source>
</evidence>
<feature type="compositionally biased region" description="Acidic residues" evidence="1">
    <location>
        <begin position="88"/>
        <end position="98"/>
    </location>
</feature>